<dbReference type="InterPro" id="IPR050833">
    <property type="entry name" value="Poly_Biosynth_Transport"/>
</dbReference>
<keyword evidence="4 6" id="KW-1133">Transmembrane helix</keyword>
<feature type="transmembrane region" description="Helical" evidence="6">
    <location>
        <begin position="312"/>
        <end position="332"/>
    </location>
</feature>
<dbReference type="PANTHER" id="PTHR30250:SF11">
    <property type="entry name" value="O-ANTIGEN TRANSPORTER-RELATED"/>
    <property type="match status" value="1"/>
</dbReference>
<dbReference type="Proteomes" id="UP000014411">
    <property type="component" value="Unassembled WGS sequence"/>
</dbReference>
<evidence type="ECO:0000256" key="4">
    <source>
        <dbReference type="ARBA" id="ARBA00022989"/>
    </source>
</evidence>
<feature type="transmembrane region" description="Helical" evidence="6">
    <location>
        <begin position="100"/>
        <end position="123"/>
    </location>
</feature>
<reference evidence="7 8" key="1">
    <citation type="journal article" date="2012" name="J. Bacteriol.">
        <title>Genome sequence of Rhizobium grahamii CCGE502, a broad-host-range symbiont with low nodulation competitiveness in Phaseolus vulgaris.</title>
        <authorList>
            <person name="Althabegoiti M.J."/>
            <person name="Lozano L."/>
            <person name="Torres-Tejerizo G."/>
            <person name="Ormeno-Orrillo E."/>
            <person name="Rogel M.A."/>
            <person name="Gonzalez V."/>
            <person name="Martinez-Romero E."/>
        </authorList>
    </citation>
    <scope>NUCLEOTIDE SEQUENCE [LARGE SCALE GENOMIC DNA]</scope>
    <source>
        <strain evidence="7 8">CCGE 502</strain>
    </source>
</reference>
<feature type="transmembrane region" description="Helical" evidence="6">
    <location>
        <begin position="338"/>
        <end position="362"/>
    </location>
</feature>
<organism evidence="7 8">
    <name type="scientific">Rhizobium grahamii CCGE 502</name>
    <dbReference type="NCBI Taxonomy" id="990285"/>
    <lineage>
        <taxon>Bacteria</taxon>
        <taxon>Pseudomonadati</taxon>
        <taxon>Pseudomonadota</taxon>
        <taxon>Alphaproteobacteria</taxon>
        <taxon>Hyphomicrobiales</taxon>
        <taxon>Rhizobiaceae</taxon>
        <taxon>Rhizobium/Agrobacterium group</taxon>
        <taxon>Rhizobium</taxon>
    </lineage>
</organism>
<evidence type="ECO:0000256" key="1">
    <source>
        <dbReference type="ARBA" id="ARBA00004651"/>
    </source>
</evidence>
<dbReference type="eggNOG" id="ENOG5032YBJ">
    <property type="taxonomic scope" value="Bacteria"/>
</dbReference>
<feature type="transmembrane region" description="Helical" evidence="6">
    <location>
        <begin position="248"/>
        <end position="269"/>
    </location>
</feature>
<keyword evidence="3 6" id="KW-0812">Transmembrane</keyword>
<feature type="transmembrane region" description="Helical" evidence="6">
    <location>
        <begin position="25"/>
        <end position="47"/>
    </location>
</feature>
<feature type="transmembrane region" description="Helical" evidence="6">
    <location>
        <begin position="402"/>
        <end position="422"/>
    </location>
</feature>
<comment type="caution">
    <text evidence="7">The sequence shown here is derived from an EMBL/GenBank/DDBJ whole genome shotgun (WGS) entry which is preliminary data.</text>
</comment>
<evidence type="ECO:0000313" key="8">
    <source>
        <dbReference type="Proteomes" id="UP000014411"/>
    </source>
</evidence>
<gene>
    <name evidence="7" type="ORF">RGCCGE502_14710</name>
</gene>
<dbReference type="HOGENOM" id="CLU_634417_0_0_5"/>
<keyword evidence="2" id="KW-1003">Cell membrane</keyword>
<name>S3HEW8_9HYPH</name>
<evidence type="ECO:0000256" key="6">
    <source>
        <dbReference type="SAM" id="Phobius"/>
    </source>
</evidence>
<feature type="transmembrane region" description="Helical" evidence="6">
    <location>
        <begin position="54"/>
        <end position="72"/>
    </location>
</feature>
<feature type="transmembrane region" description="Helical" evidence="6">
    <location>
        <begin position="374"/>
        <end position="396"/>
    </location>
</feature>
<evidence type="ECO:0000313" key="7">
    <source>
        <dbReference type="EMBL" id="EPE97309.1"/>
    </source>
</evidence>
<dbReference type="RefSeq" id="WP_016554949.1">
    <property type="nucleotide sequence ID" value="NZ_AEYE02000015.1"/>
</dbReference>
<keyword evidence="8" id="KW-1185">Reference proteome</keyword>
<dbReference type="EMBL" id="AEYE02000015">
    <property type="protein sequence ID" value="EPE97309.1"/>
    <property type="molecule type" value="Genomic_DNA"/>
</dbReference>
<protein>
    <submittedName>
        <fullName evidence="7">Permease membrane protein</fullName>
    </submittedName>
</protein>
<dbReference type="AlphaFoldDB" id="S3HEW8"/>
<dbReference type="PANTHER" id="PTHR30250">
    <property type="entry name" value="PST FAMILY PREDICTED COLANIC ACID TRANSPORTER"/>
    <property type="match status" value="1"/>
</dbReference>
<evidence type="ECO:0000256" key="5">
    <source>
        <dbReference type="ARBA" id="ARBA00023136"/>
    </source>
</evidence>
<proteinExistence type="predicted"/>
<feature type="transmembrane region" description="Helical" evidence="6">
    <location>
        <begin position="189"/>
        <end position="211"/>
    </location>
</feature>
<accession>S3HEW8</accession>
<dbReference type="STRING" id="990285.RGCCGE502_14710"/>
<feature type="transmembrane region" description="Helical" evidence="6">
    <location>
        <begin position="157"/>
        <end position="177"/>
    </location>
</feature>
<evidence type="ECO:0000256" key="2">
    <source>
        <dbReference type="ARBA" id="ARBA00022475"/>
    </source>
</evidence>
<comment type="subcellular location">
    <subcellularLocation>
        <location evidence="1">Cell membrane</location>
        <topology evidence="1">Multi-pass membrane protein</topology>
    </subcellularLocation>
</comment>
<evidence type="ECO:0000256" key="3">
    <source>
        <dbReference type="ARBA" id="ARBA00022692"/>
    </source>
</evidence>
<sequence length="432" mass="44808">MTAIGARLPKTRGDRGLSWQGTGNAALLIASFCIGQGSVFLVQTLLVSRGELELLARFGTCFSFAVLALMIVDFGSVTSVARRVAFADIKGDPAEIRHCFWSASIVRFCVAITVASLASLYALGAQDDFARAYVTAATPALVFWAFNAGGILDGLKLSGLSGVTGMATYFCSGAALLPASGLSANQSGLILGAALSIGCGIAVTMQLLALWHVGRPPGRISATWRRCADLVREGLSVLLAVLPGQLSFRFQLIICSLLFGQGLTAIFLYGRQITAAGSQVLEFVRRAHFPLLVHGIATSASPVWTAFGNQRLATWLSVFGSSGLLIAGLLIVGSTHAAIAAAAGVVSLFSFGILSGALVSTLSQAAQALGHYRAVALSANGAMLICFVATAALGYWLGLAGLAVAEVVSHAAGAFCLWYLLFRRGLPASRGT</sequence>
<keyword evidence="5 6" id="KW-0472">Membrane</keyword>
<feature type="transmembrane region" description="Helical" evidence="6">
    <location>
        <begin position="130"/>
        <end position="151"/>
    </location>
</feature>
<dbReference type="GO" id="GO:0005886">
    <property type="term" value="C:plasma membrane"/>
    <property type="evidence" value="ECO:0007669"/>
    <property type="project" value="UniProtKB-SubCell"/>
</dbReference>